<dbReference type="GO" id="GO:0000155">
    <property type="term" value="F:phosphorelay sensor kinase activity"/>
    <property type="evidence" value="ECO:0007669"/>
    <property type="project" value="InterPro"/>
</dbReference>
<evidence type="ECO:0000313" key="11">
    <source>
        <dbReference type="EMBL" id="QPB86030.1"/>
    </source>
</evidence>
<feature type="chain" id="PRO_5035245648" description="histidine kinase" evidence="9">
    <location>
        <begin position="29"/>
        <end position="704"/>
    </location>
</feature>
<dbReference type="Gene3D" id="1.10.287.130">
    <property type="match status" value="1"/>
</dbReference>
<keyword evidence="4" id="KW-0808">Transferase</keyword>
<keyword evidence="8" id="KW-1133">Transmembrane helix</keyword>
<evidence type="ECO:0000256" key="4">
    <source>
        <dbReference type="ARBA" id="ARBA00022679"/>
    </source>
</evidence>
<dbReference type="InterPro" id="IPR004358">
    <property type="entry name" value="Sig_transdc_His_kin-like_C"/>
</dbReference>
<dbReference type="Pfam" id="PF02518">
    <property type="entry name" value="HATPase_c"/>
    <property type="match status" value="1"/>
</dbReference>
<evidence type="ECO:0000256" key="1">
    <source>
        <dbReference type="ARBA" id="ARBA00000085"/>
    </source>
</evidence>
<evidence type="ECO:0000256" key="6">
    <source>
        <dbReference type="ARBA" id="ARBA00023012"/>
    </source>
</evidence>
<dbReference type="SMART" id="SM00388">
    <property type="entry name" value="HisKA"/>
    <property type="match status" value="1"/>
</dbReference>
<dbReference type="SMART" id="SM00387">
    <property type="entry name" value="HATPase_c"/>
    <property type="match status" value="1"/>
</dbReference>
<dbReference type="InterPro" id="IPR005467">
    <property type="entry name" value="His_kinase_dom"/>
</dbReference>
<evidence type="ECO:0000256" key="7">
    <source>
        <dbReference type="PROSITE-ProRule" id="PRU00339"/>
    </source>
</evidence>
<dbReference type="InterPro" id="IPR003594">
    <property type="entry name" value="HATPase_dom"/>
</dbReference>
<evidence type="ECO:0000313" key="12">
    <source>
        <dbReference type="Proteomes" id="UP000305729"/>
    </source>
</evidence>
<dbReference type="SUPFAM" id="SSF48452">
    <property type="entry name" value="TPR-like"/>
    <property type="match status" value="2"/>
</dbReference>
<accession>A0A5S3USQ8</accession>
<dbReference type="GO" id="GO:0004721">
    <property type="term" value="F:phosphoprotein phosphatase activity"/>
    <property type="evidence" value="ECO:0007669"/>
    <property type="project" value="TreeGrafter"/>
</dbReference>
<dbReference type="InterPro" id="IPR019734">
    <property type="entry name" value="TPR_rpt"/>
</dbReference>
<dbReference type="InterPro" id="IPR036890">
    <property type="entry name" value="HATPase_C_sf"/>
</dbReference>
<keyword evidence="9" id="KW-0732">Signal</keyword>
<keyword evidence="8" id="KW-0812">Transmembrane</keyword>
<dbReference type="PANTHER" id="PTHR45453:SF1">
    <property type="entry name" value="PHOSPHATE REGULON SENSOR PROTEIN PHOR"/>
    <property type="match status" value="1"/>
</dbReference>
<organism evidence="11 12">
    <name type="scientific">Pseudoalteromonas rubra</name>
    <dbReference type="NCBI Taxonomy" id="43658"/>
    <lineage>
        <taxon>Bacteria</taxon>
        <taxon>Pseudomonadati</taxon>
        <taxon>Pseudomonadota</taxon>
        <taxon>Gammaproteobacteria</taxon>
        <taxon>Alteromonadales</taxon>
        <taxon>Pseudoalteromonadaceae</taxon>
        <taxon>Pseudoalteromonas</taxon>
    </lineage>
</organism>
<reference evidence="11 12" key="1">
    <citation type="submission" date="2019-10" db="EMBL/GenBank/DDBJ databases">
        <title>Pseudoalteromonas rubra S4059.</title>
        <authorList>
            <person name="Paulsen S."/>
            <person name="Wang X."/>
        </authorList>
    </citation>
    <scope>NUCLEOTIDE SEQUENCE [LARGE SCALE GENOMIC DNA]</scope>
    <source>
        <strain evidence="11 12">S4059</strain>
    </source>
</reference>
<dbReference type="PANTHER" id="PTHR45453">
    <property type="entry name" value="PHOSPHATE REGULON SENSOR PROTEIN PHOR"/>
    <property type="match status" value="1"/>
</dbReference>
<dbReference type="Pfam" id="PF13181">
    <property type="entry name" value="TPR_8"/>
    <property type="match status" value="1"/>
</dbReference>
<dbReference type="GO" id="GO:0016036">
    <property type="term" value="P:cellular response to phosphate starvation"/>
    <property type="evidence" value="ECO:0007669"/>
    <property type="project" value="TreeGrafter"/>
</dbReference>
<dbReference type="EMBL" id="CP045430">
    <property type="protein sequence ID" value="QPB86030.1"/>
    <property type="molecule type" value="Genomic_DNA"/>
</dbReference>
<sequence>MCHLKIMKKILLQSAFALLSIVSVNAQATSSTITLQEIKKLELSGNYEQALSSLTPFYNHADSQKQLNARFLEAYIYRKKGSHQQAVDKLENLHRKFQLDNENQFQLYKELGINYRRMGKLELAEKNYRLALETAKAMNNKDLIGQSYSNLGTLYDFRNELAVGMQFQLKARDALKGSQNHGIVANNYYNLGDMAVRFNDLEQAEFFFTKALIADKKAGELNHIAGTALRLAQVTFKRKNYLQAVEKTTEAIELLEQIPANVSLARAHQQLSQAYIKLEKGVQAEEHAKLAMHYASQSDNVIQTFHAHVNMARAYFYQKKPELAQPHYEWLTRFMAKESVNDYLSQHYYNLKAKFDFQQGRHQEAYEALSQANTFFAQNIEKANSEQALTHKRTIDTVMQQQRLDDSEHHRKLTESQLRNAQLMQRMWLFVALTCLLLGILISYILYSKNKTARLKANLYQQNLKQKDQMLADISHELRTPLSVLKLHIEALEYNLLDDDTLAYSKINEKISQLNHLISDVYQLSQADNQAMVVNNQPYCTRTLADSYCYDIKRLVKSNGLHFSADISIPTGASVLIDKPKLDRVIDNLAKNACLYTDKPGQVRVKIRQNCEGLIIQLEDSSPGVSDNEKPRLFERLYRVESSRSRATGGSGLGLSLCKSLVESMSGEIELRDSRLGGLSVRVTLRQVASELPAKKHSSSQVNA</sequence>
<keyword evidence="8" id="KW-0472">Membrane</keyword>
<keyword evidence="7" id="KW-0802">TPR repeat</keyword>
<evidence type="ECO:0000256" key="5">
    <source>
        <dbReference type="ARBA" id="ARBA00022777"/>
    </source>
</evidence>
<evidence type="ECO:0000259" key="10">
    <source>
        <dbReference type="PROSITE" id="PS50109"/>
    </source>
</evidence>
<dbReference type="Gene3D" id="1.25.40.10">
    <property type="entry name" value="Tetratricopeptide repeat domain"/>
    <property type="match status" value="2"/>
</dbReference>
<dbReference type="InterPro" id="IPR036097">
    <property type="entry name" value="HisK_dim/P_sf"/>
</dbReference>
<dbReference type="PRINTS" id="PR00344">
    <property type="entry name" value="BCTRLSENSOR"/>
</dbReference>
<feature type="transmembrane region" description="Helical" evidence="8">
    <location>
        <begin position="427"/>
        <end position="447"/>
    </location>
</feature>
<dbReference type="InterPro" id="IPR011990">
    <property type="entry name" value="TPR-like_helical_dom_sf"/>
</dbReference>
<dbReference type="AlphaFoldDB" id="A0A5S3USQ8"/>
<feature type="signal peptide" evidence="9">
    <location>
        <begin position="1"/>
        <end position="28"/>
    </location>
</feature>
<feature type="domain" description="Histidine kinase" evidence="10">
    <location>
        <begin position="473"/>
        <end position="689"/>
    </location>
</feature>
<evidence type="ECO:0000256" key="9">
    <source>
        <dbReference type="SAM" id="SignalP"/>
    </source>
</evidence>
<dbReference type="PROSITE" id="PS50005">
    <property type="entry name" value="TPR"/>
    <property type="match status" value="1"/>
</dbReference>
<protein>
    <recommendedName>
        <fullName evidence="2">histidine kinase</fullName>
        <ecNumber evidence="2">2.7.13.3</ecNumber>
    </recommendedName>
</protein>
<dbReference type="InterPro" id="IPR003661">
    <property type="entry name" value="HisK_dim/P_dom"/>
</dbReference>
<dbReference type="GO" id="GO:0005886">
    <property type="term" value="C:plasma membrane"/>
    <property type="evidence" value="ECO:0007669"/>
    <property type="project" value="TreeGrafter"/>
</dbReference>
<dbReference type="SMART" id="SM00028">
    <property type="entry name" value="TPR"/>
    <property type="match status" value="6"/>
</dbReference>
<feature type="repeat" description="TPR" evidence="7">
    <location>
        <begin position="185"/>
        <end position="218"/>
    </location>
</feature>
<dbReference type="PROSITE" id="PS50109">
    <property type="entry name" value="HIS_KIN"/>
    <property type="match status" value="1"/>
</dbReference>
<proteinExistence type="predicted"/>
<comment type="catalytic activity">
    <reaction evidence="1">
        <text>ATP + protein L-histidine = ADP + protein N-phospho-L-histidine.</text>
        <dbReference type="EC" id="2.7.13.3"/>
    </reaction>
</comment>
<dbReference type="InterPro" id="IPR050351">
    <property type="entry name" value="BphY/WalK/GraS-like"/>
</dbReference>
<keyword evidence="3" id="KW-0597">Phosphoprotein</keyword>
<evidence type="ECO:0000256" key="2">
    <source>
        <dbReference type="ARBA" id="ARBA00012438"/>
    </source>
</evidence>
<dbReference type="EC" id="2.7.13.3" evidence="2"/>
<dbReference type="Proteomes" id="UP000305729">
    <property type="component" value="Chromosome 2"/>
</dbReference>
<evidence type="ECO:0000256" key="8">
    <source>
        <dbReference type="SAM" id="Phobius"/>
    </source>
</evidence>
<dbReference type="STRING" id="43658.AT705_22335"/>
<keyword evidence="5 11" id="KW-0418">Kinase</keyword>
<keyword evidence="6" id="KW-0902">Two-component regulatory system</keyword>
<dbReference type="Pfam" id="PF00512">
    <property type="entry name" value="HisKA"/>
    <property type="match status" value="1"/>
</dbReference>
<dbReference type="CDD" id="cd00082">
    <property type="entry name" value="HisKA"/>
    <property type="match status" value="1"/>
</dbReference>
<dbReference type="SUPFAM" id="SSF47384">
    <property type="entry name" value="Homodimeric domain of signal transducing histidine kinase"/>
    <property type="match status" value="1"/>
</dbReference>
<gene>
    <name evidence="11" type="ORF">CWC22_023825</name>
</gene>
<dbReference type="SUPFAM" id="SSF55874">
    <property type="entry name" value="ATPase domain of HSP90 chaperone/DNA topoisomerase II/histidine kinase"/>
    <property type="match status" value="1"/>
</dbReference>
<dbReference type="Gene3D" id="3.30.565.10">
    <property type="entry name" value="Histidine kinase-like ATPase, C-terminal domain"/>
    <property type="match status" value="1"/>
</dbReference>
<evidence type="ECO:0000256" key="3">
    <source>
        <dbReference type="ARBA" id="ARBA00022553"/>
    </source>
</evidence>
<name>A0A5S3USQ8_9GAMM</name>